<dbReference type="Proteomes" id="UP000215002">
    <property type="component" value="Chromosome"/>
</dbReference>
<proteinExistence type="predicted"/>
<evidence type="ECO:0000313" key="2">
    <source>
        <dbReference type="EMBL" id="ASU33975.1"/>
    </source>
</evidence>
<sequence>MKQSPLTNILFKIFASGFYRAHAGILAVGFFVLFGMVEPGQLFNYHKTLMLTLVSSPLMMFAVFTAWLIYSIKTWHYVVGQIAAVNQHFLFYSSNAFTNSRQFNSWFYLQLVLLLPISVYGVLAAGVGLTHHYYTIPLAIIGYLFMLSALSAMLYRGTINKLVDGNTQSWMLTFSSKWHKPWFSLFIYHVFDQHKITWLITKGLSYLLISGFFLLFADVAHDIRVAGIALLAVVIAHVKLIFEERSFEEKWLGFSRNLPYSRAKLFAGLAGVYLIIMLPEAIWLFGRFNPLAAVGLLLTGISMALLFHCILYYIGLDMERYMLWIFFLFVIFFWLILFKLLWILVIVDFVVSFGVFWRWYYRPRIVADQGN</sequence>
<keyword evidence="1" id="KW-1133">Transmembrane helix</keyword>
<keyword evidence="1" id="KW-0472">Membrane</keyword>
<feature type="transmembrane region" description="Helical" evidence="1">
    <location>
        <begin position="49"/>
        <end position="69"/>
    </location>
</feature>
<dbReference type="EMBL" id="CP022743">
    <property type="protein sequence ID" value="ASU33975.1"/>
    <property type="molecule type" value="Genomic_DNA"/>
</dbReference>
<feature type="transmembrane region" description="Helical" evidence="1">
    <location>
        <begin position="20"/>
        <end position="37"/>
    </location>
</feature>
<evidence type="ECO:0000256" key="1">
    <source>
        <dbReference type="SAM" id="Phobius"/>
    </source>
</evidence>
<keyword evidence="3" id="KW-1185">Reference proteome</keyword>
<dbReference type="OrthoDB" id="628904at2"/>
<reference evidence="2 3" key="1">
    <citation type="submission" date="2017-08" db="EMBL/GenBank/DDBJ databases">
        <title>Complete genome sequence of Mucilaginibacter sp. strain BJC16-A31.</title>
        <authorList>
            <consortium name="Henan University of Science and Technology"/>
            <person name="You X."/>
        </authorList>
    </citation>
    <scope>NUCLEOTIDE SEQUENCE [LARGE SCALE GENOMIC DNA]</scope>
    <source>
        <strain evidence="2 3">BJC16-A31</strain>
    </source>
</reference>
<organism evidence="2 3">
    <name type="scientific">Mucilaginibacter xinganensis</name>
    <dbReference type="NCBI Taxonomy" id="1234841"/>
    <lineage>
        <taxon>Bacteria</taxon>
        <taxon>Pseudomonadati</taxon>
        <taxon>Bacteroidota</taxon>
        <taxon>Sphingobacteriia</taxon>
        <taxon>Sphingobacteriales</taxon>
        <taxon>Sphingobacteriaceae</taxon>
        <taxon>Mucilaginibacter</taxon>
    </lineage>
</organism>
<dbReference type="RefSeq" id="WP_094570378.1">
    <property type="nucleotide sequence ID" value="NZ_CP022743.1"/>
</dbReference>
<feature type="transmembrane region" description="Helical" evidence="1">
    <location>
        <begin position="106"/>
        <end position="127"/>
    </location>
</feature>
<dbReference type="KEGG" id="muc:MuYL_2083"/>
<feature type="transmembrane region" description="Helical" evidence="1">
    <location>
        <begin position="343"/>
        <end position="361"/>
    </location>
</feature>
<accession>A0A223NVR6</accession>
<feature type="transmembrane region" description="Helical" evidence="1">
    <location>
        <begin position="133"/>
        <end position="155"/>
    </location>
</feature>
<keyword evidence="1" id="KW-0812">Transmembrane</keyword>
<name>A0A223NVR6_9SPHI</name>
<gene>
    <name evidence="2" type="ORF">MuYL_2083</name>
</gene>
<feature type="transmembrane region" description="Helical" evidence="1">
    <location>
        <begin position="291"/>
        <end position="314"/>
    </location>
</feature>
<feature type="transmembrane region" description="Helical" evidence="1">
    <location>
        <begin position="321"/>
        <end position="337"/>
    </location>
</feature>
<feature type="transmembrane region" description="Helical" evidence="1">
    <location>
        <begin position="223"/>
        <end position="242"/>
    </location>
</feature>
<evidence type="ECO:0000313" key="3">
    <source>
        <dbReference type="Proteomes" id="UP000215002"/>
    </source>
</evidence>
<feature type="transmembrane region" description="Helical" evidence="1">
    <location>
        <begin position="196"/>
        <end position="217"/>
    </location>
</feature>
<protein>
    <submittedName>
        <fullName evidence="2">Uncharacterized protein</fullName>
    </submittedName>
</protein>
<dbReference type="AlphaFoldDB" id="A0A223NVR6"/>
<feature type="transmembrane region" description="Helical" evidence="1">
    <location>
        <begin position="263"/>
        <end position="285"/>
    </location>
</feature>